<dbReference type="GO" id="GO:0043015">
    <property type="term" value="F:gamma-tubulin binding"/>
    <property type="evidence" value="ECO:0007669"/>
    <property type="project" value="InterPro"/>
</dbReference>
<evidence type="ECO:0000256" key="2">
    <source>
        <dbReference type="ARBA" id="ARBA00022490"/>
    </source>
</evidence>
<feature type="domain" description="Gamma tubulin complex component protein N-terminal" evidence="9">
    <location>
        <begin position="231"/>
        <end position="533"/>
    </location>
</feature>
<dbReference type="GO" id="GO:0007020">
    <property type="term" value="P:microtubule nucleation"/>
    <property type="evidence" value="ECO:0007669"/>
    <property type="project" value="InterPro"/>
</dbReference>
<dbReference type="Gene3D" id="1.20.120.1900">
    <property type="entry name" value="Gamma-tubulin complex, C-terminal domain"/>
    <property type="match status" value="1"/>
</dbReference>
<evidence type="ECO:0000256" key="3">
    <source>
        <dbReference type="ARBA" id="ARBA00022701"/>
    </source>
</evidence>
<feature type="domain" description="Gamma-Tubulin ring complex non-core subunit mod21 N-terminal" evidence="8">
    <location>
        <begin position="67"/>
        <end position="159"/>
    </location>
</feature>
<dbReference type="InterPro" id="IPR007259">
    <property type="entry name" value="GCP"/>
</dbReference>
<keyword evidence="11" id="KW-1185">Reference proteome</keyword>
<dbReference type="InterPro" id="IPR032797">
    <property type="entry name" value="Mod21_N"/>
</dbReference>
<reference evidence="10" key="1">
    <citation type="submission" date="2022-07" db="EMBL/GenBank/DDBJ databases">
        <title>Genome Sequence of Xylaria arbuscula.</title>
        <authorList>
            <person name="Buettner E."/>
        </authorList>
    </citation>
    <scope>NUCLEOTIDE SEQUENCE</scope>
    <source>
        <strain evidence="10">VT107</strain>
    </source>
</reference>
<dbReference type="GO" id="GO:0000930">
    <property type="term" value="C:gamma-tubulin complex"/>
    <property type="evidence" value="ECO:0007669"/>
    <property type="project" value="TreeGrafter"/>
</dbReference>
<feature type="region of interest" description="Disordered" evidence="6">
    <location>
        <begin position="153"/>
        <end position="178"/>
    </location>
</feature>
<feature type="compositionally biased region" description="Basic and acidic residues" evidence="6">
    <location>
        <begin position="770"/>
        <end position="784"/>
    </location>
</feature>
<accession>A0A9W8N6E4</accession>
<dbReference type="GO" id="GO:0051011">
    <property type="term" value="F:microtubule minus-end binding"/>
    <property type="evidence" value="ECO:0007669"/>
    <property type="project" value="TreeGrafter"/>
</dbReference>
<dbReference type="InterPro" id="IPR042241">
    <property type="entry name" value="GCP_C_sf"/>
</dbReference>
<dbReference type="Pfam" id="PF04130">
    <property type="entry name" value="GCP_C_terminal"/>
    <property type="match status" value="1"/>
</dbReference>
<dbReference type="Pfam" id="PF14609">
    <property type="entry name" value="GCP5-Mod21_N"/>
    <property type="match status" value="1"/>
</dbReference>
<keyword evidence="3 5" id="KW-0493">Microtubule</keyword>
<evidence type="ECO:0000313" key="11">
    <source>
        <dbReference type="Proteomes" id="UP001148614"/>
    </source>
</evidence>
<comment type="similarity">
    <text evidence="1 5">Belongs to the TUBGCP family.</text>
</comment>
<dbReference type="GO" id="GO:0005816">
    <property type="term" value="C:spindle pole body"/>
    <property type="evidence" value="ECO:0007669"/>
    <property type="project" value="UniProtKB-ARBA"/>
</dbReference>
<organism evidence="10 11">
    <name type="scientific">Xylaria arbuscula</name>
    <dbReference type="NCBI Taxonomy" id="114810"/>
    <lineage>
        <taxon>Eukaryota</taxon>
        <taxon>Fungi</taxon>
        <taxon>Dikarya</taxon>
        <taxon>Ascomycota</taxon>
        <taxon>Pezizomycotina</taxon>
        <taxon>Sordariomycetes</taxon>
        <taxon>Xylariomycetidae</taxon>
        <taxon>Xylariales</taxon>
        <taxon>Xylariaceae</taxon>
        <taxon>Xylaria</taxon>
    </lineage>
</organism>
<dbReference type="GO" id="GO:0000278">
    <property type="term" value="P:mitotic cell cycle"/>
    <property type="evidence" value="ECO:0007669"/>
    <property type="project" value="TreeGrafter"/>
</dbReference>
<dbReference type="EMBL" id="JANPWZ010002317">
    <property type="protein sequence ID" value="KAJ3560070.1"/>
    <property type="molecule type" value="Genomic_DNA"/>
</dbReference>
<sequence>MAFAATLSSLTDELIEVIASTTAESDRQRFNALRESSLRQLRQHSFLRTNQFEVYSSLDGYEERFRVVNREQTADALRDRLDALARCSNRWTPDSLDLLLRLADQPVQKSNLRDLELLKEPDVIPEAQLKWRDIAKEDGWKEDRELWRNMNFRGDSSDDEYDHQSEASAQSEDTSLSSVEMRYRKQPVDYLDRPQAQFDLREIRTSQTWRARISGKAASSQKTPITQMQCIREILFMLSGLENGLFDNHGKPSPGIHLSHSSWQVFRSLLVSASDAQRSLSFLRTYVKQKQRIPLLQAFQAAIVSRLRSFDTTIADFQAQYASTNQDIVASVMKLLADLDPHIRPLESLAETVGILEQSKSSYPFHYLELLYDSAQSLQLGGDDGVYRFISQIFLDCFTVYLRPIRCWMEEGELENNDETFFISRSPVDTPRSRVWADQFRLKKTSEGSLLAPRFLQPAASKIFTTGKSIVILKLLGKHWPNREKPLEPVVQVDMNAVSPLVPFSEVFEQMFDQWMQSKHHAASETLKQTLFQTYDLRSDLAILQHIYLMSDGSRSDHFATAVFNNIDIFNINWHDRFNLTEIAREAFDRLAEPHRLSVTTLLNNSTLDVKSIRRTVREGLPSICITYRLPWLSRIVLTDESLEHYQRIFTLLIQLRRASHVLTKHHRIISDDVDSTTTEQELFYGLRSKLLWFCNTFQSYVSTLVFGPAVAKFSEEMEKAEDIDQMLSTHSVFTKSILEEACLGGKLDPIREAILDVFDLAVRLQNAHQVERGRSTEKSHESARSPIMSSNRNDSPKGYIQDSEEEDDAFMVEKGKSAMMQDAGIPYNRVLGQIRSDLDQHLKFICGGLRGVSRASSSNAASKWDILAEMLESGIRQQQ</sequence>
<dbReference type="Proteomes" id="UP001148614">
    <property type="component" value="Unassembled WGS sequence"/>
</dbReference>
<evidence type="ECO:0000259" key="9">
    <source>
        <dbReference type="Pfam" id="PF17681"/>
    </source>
</evidence>
<dbReference type="Pfam" id="PF17681">
    <property type="entry name" value="GCP_N_terminal"/>
    <property type="match status" value="1"/>
</dbReference>
<dbReference type="InterPro" id="IPR041470">
    <property type="entry name" value="GCP_N"/>
</dbReference>
<proteinExistence type="inferred from homology"/>
<comment type="subcellular location">
    <subcellularLocation>
        <location evidence="5">Cytoplasm</location>
        <location evidence="5">Cytoskeleton</location>
        <location evidence="5">Microtubule organizing center</location>
    </subcellularLocation>
</comment>
<dbReference type="GO" id="GO:0051225">
    <property type="term" value="P:spindle assembly"/>
    <property type="evidence" value="ECO:0007669"/>
    <property type="project" value="TreeGrafter"/>
</dbReference>
<gene>
    <name evidence="10" type="ORF">NPX13_g9433</name>
</gene>
<dbReference type="AlphaFoldDB" id="A0A9W8N6E4"/>
<dbReference type="GO" id="GO:0031122">
    <property type="term" value="P:cytoplasmic microtubule organization"/>
    <property type="evidence" value="ECO:0007669"/>
    <property type="project" value="TreeGrafter"/>
</dbReference>
<evidence type="ECO:0000259" key="7">
    <source>
        <dbReference type="Pfam" id="PF04130"/>
    </source>
</evidence>
<evidence type="ECO:0000256" key="1">
    <source>
        <dbReference type="ARBA" id="ARBA00010337"/>
    </source>
</evidence>
<evidence type="ECO:0000256" key="4">
    <source>
        <dbReference type="ARBA" id="ARBA00023212"/>
    </source>
</evidence>
<evidence type="ECO:0000313" key="10">
    <source>
        <dbReference type="EMBL" id="KAJ3560070.1"/>
    </source>
</evidence>
<name>A0A9W8N6E4_9PEZI</name>
<dbReference type="GO" id="GO:0000922">
    <property type="term" value="C:spindle pole"/>
    <property type="evidence" value="ECO:0007669"/>
    <property type="project" value="InterPro"/>
</dbReference>
<dbReference type="PANTHER" id="PTHR19302:SF33">
    <property type="entry name" value="GAMMA-TUBULIN COMPLEX COMPONENT 5"/>
    <property type="match status" value="1"/>
</dbReference>
<dbReference type="GO" id="GO:0051321">
    <property type="term" value="P:meiotic cell cycle"/>
    <property type="evidence" value="ECO:0007669"/>
    <property type="project" value="TreeGrafter"/>
</dbReference>
<dbReference type="CDD" id="cd22572">
    <property type="entry name" value="GCP5_NTD"/>
    <property type="match status" value="1"/>
</dbReference>
<comment type="caution">
    <text evidence="10">The sequence shown here is derived from an EMBL/GenBank/DDBJ whole genome shotgun (WGS) entry which is preliminary data.</text>
</comment>
<dbReference type="InterPro" id="IPR059169">
    <property type="entry name" value="GCP5_N_ext"/>
</dbReference>
<dbReference type="PANTHER" id="PTHR19302">
    <property type="entry name" value="GAMMA TUBULIN COMPLEX PROTEIN"/>
    <property type="match status" value="1"/>
</dbReference>
<evidence type="ECO:0000259" key="8">
    <source>
        <dbReference type="Pfam" id="PF14609"/>
    </source>
</evidence>
<evidence type="ECO:0000256" key="5">
    <source>
        <dbReference type="RuleBase" id="RU363050"/>
    </source>
</evidence>
<feature type="region of interest" description="Disordered" evidence="6">
    <location>
        <begin position="770"/>
        <end position="804"/>
    </location>
</feature>
<protein>
    <recommendedName>
        <fullName evidence="5">Spindle pole body component</fullName>
    </recommendedName>
</protein>
<dbReference type="VEuPathDB" id="FungiDB:F4678DRAFT_438049"/>
<dbReference type="GO" id="GO:0005874">
    <property type="term" value="C:microtubule"/>
    <property type="evidence" value="ECO:0007669"/>
    <property type="project" value="UniProtKB-KW"/>
</dbReference>
<keyword evidence="4 5" id="KW-0206">Cytoskeleton</keyword>
<dbReference type="InterPro" id="IPR040457">
    <property type="entry name" value="GCP_C"/>
</dbReference>
<evidence type="ECO:0000256" key="6">
    <source>
        <dbReference type="SAM" id="MobiDB-lite"/>
    </source>
</evidence>
<feature type="compositionally biased region" description="Polar residues" evidence="6">
    <location>
        <begin position="166"/>
        <end position="178"/>
    </location>
</feature>
<feature type="domain" description="Gamma tubulin complex component C-terminal" evidence="7">
    <location>
        <begin position="537"/>
        <end position="853"/>
    </location>
</feature>
<keyword evidence="2 5" id="KW-0963">Cytoplasm</keyword>